<dbReference type="STRING" id="135651.G0MTK3"/>
<evidence type="ECO:0000313" key="3">
    <source>
        <dbReference type="Proteomes" id="UP000008068"/>
    </source>
</evidence>
<organism evidence="3">
    <name type="scientific">Caenorhabditis brenneri</name>
    <name type="common">Nematode worm</name>
    <dbReference type="NCBI Taxonomy" id="135651"/>
    <lineage>
        <taxon>Eukaryota</taxon>
        <taxon>Metazoa</taxon>
        <taxon>Ecdysozoa</taxon>
        <taxon>Nematoda</taxon>
        <taxon>Chromadorea</taxon>
        <taxon>Rhabditida</taxon>
        <taxon>Rhabditina</taxon>
        <taxon>Rhabditomorpha</taxon>
        <taxon>Rhabditoidea</taxon>
        <taxon>Rhabditidae</taxon>
        <taxon>Peloderinae</taxon>
        <taxon>Caenorhabditis</taxon>
    </lineage>
</organism>
<proteinExistence type="predicted"/>
<feature type="region of interest" description="Disordered" evidence="1">
    <location>
        <begin position="19"/>
        <end position="86"/>
    </location>
</feature>
<dbReference type="InParanoid" id="G0MTK3"/>
<keyword evidence="3" id="KW-1185">Reference proteome</keyword>
<accession>G0MTK3</accession>
<evidence type="ECO:0000313" key="2">
    <source>
        <dbReference type="EMBL" id="EGT43637.1"/>
    </source>
</evidence>
<protein>
    <submittedName>
        <fullName evidence="2">Uncharacterized protein</fullName>
    </submittedName>
</protein>
<evidence type="ECO:0000256" key="1">
    <source>
        <dbReference type="SAM" id="MobiDB-lite"/>
    </source>
</evidence>
<reference evidence="3" key="1">
    <citation type="submission" date="2011-07" db="EMBL/GenBank/DDBJ databases">
        <authorList>
            <consortium name="Caenorhabditis brenneri Sequencing and Analysis Consortium"/>
            <person name="Wilson R.K."/>
        </authorList>
    </citation>
    <scope>NUCLEOTIDE SEQUENCE [LARGE SCALE GENOMIC DNA]</scope>
    <source>
        <strain evidence="3">PB2801</strain>
    </source>
</reference>
<gene>
    <name evidence="2" type="ORF">CAEBREN_32106</name>
</gene>
<dbReference type="AlphaFoldDB" id="G0MTK3"/>
<name>G0MTK3_CAEBE</name>
<feature type="compositionally biased region" description="Polar residues" evidence="1">
    <location>
        <begin position="37"/>
        <end position="86"/>
    </location>
</feature>
<dbReference type="Proteomes" id="UP000008068">
    <property type="component" value="Unassembled WGS sequence"/>
</dbReference>
<dbReference type="HOGENOM" id="CLU_1983516_0_0_1"/>
<dbReference type="EMBL" id="GL379811">
    <property type="protein sequence ID" value="EGT43637.1"/>
    <property type="molecule type" value="Genomic_DNA"/>
</dbReference>
<sequence>MFQGPSMAYAMAGMAAAAASSSSANQPGDHPLANGGTLHSTAGASQTLMPIAVSSPSTCSSGGLRQDSTPLSGETPQGLANGNSMDSISEAELGNFSNVLKITLESLRVDIPIVASANSPPVFGPL</sequence>
<dbReference type="eggNOG" id="KOG0773">
    <property type="taxonomic scope" value="Eukaryota"/>
</dbReference>